<dbReference type="CDD" id="cd13593">
    <property type="entry name" value="PBP2_HisGL3"/>
    <property type="match status" value="1"/>
</dbReference>
<evidence type="ECO:0000313" key="21">
    <source>
        <dbReference type="EMBL" id="GAK50051.1"/>
    </source>
</evidence>
<feature type="domain" description="Histidine biosynthesis HisG C-terminal" evidence="20">
    <location>
        <begin position="215"/>
        <end position="287"/>
    </location>
</feature>
<dbReference type="InterPro" id="IPR020621">
    <property type="entry name" value="ATP-PRT_HisG_long"/>
</dbReference>
<dbReference type="Gene3D" id="3.30.70.120">
    <property type="match status" value="1"/>
</dbReference>
<evidence type="ECO:0000256" key="3">
    <source>
        <dbReference type="ARBA" id="ARBA00004496"/>
    </source>
</evidence>
<keyword evidence="22" id="KW-1185">Reference proteome</keyword>
<evidence type="ECO:0000256" key="12">
    <source>
        <dbReference type="ARBA" id="ARBA00022723"/>
    </source>
</evidence>
<evidence type="ECO:0000313" key="22">
    <source>
        <dbReference type="Proteomes" id="UP000030700"/>
    </source>
</evidence>
<dbReference type="InterPro" id="IPR015867">
    <property type="entry name" value="N-reg_PII/ATP_PRibTrfase_C"/>
</dbReference>
<organism evidence="21">
    <name type="scientific">Candidatus Moduliflexus flocculans</name>
    <dbReference type="NCBI Taxonomy" id="1499966"/>
    <lineage>
        <taxon>Bacteria</taxon>
        <taxon>Candidatus Moduliflexota</taxon>
        <taxon>Candidatus Moduliflexia</taxon>
        <taxon>Candidatus Moduliflexales</taxon>
        <taxon>Candidatus Moduliflexaceae</taxon>
    </lineage>
</organism>
<dbReference type="SUPFAM" id="SSF53850">
    <property type="entry name" value="Periplasmic binding protein-like II"/>
    <property type="match status" value="1"/>
</dbReference>
<dbReference type="EC" id="2.4.2.17" evidence="6 18"/>
<comment type="cofactor">
    <cofactor evidence="2 18">
        <name>Mg(2+)</name>
        <dbReference type="ChEBI" id="CHEBI:18420"/>
    </cofactor>
</comment>
<evidence type="ECO:0000256" key="15">
    <source>
        <dbReference type="ARBA" id="ARBA00022842"/>
    </source>
</evidence>
<dbReference type="Pfam" id="PF01634">
    <property type="entry name" value="HisG"/>
    <property type="match status" value="1"/>
</dbReference>
<evidence type="ECO:0000256" key="11">
    <source>
        <dbReference type="ARBA" id="ARBA00022679"/>
    </source>
</evidence>
<keyword evidence="11 18" id="KW-0808">Transferase</keyword>
<keyword evidence="9 18" id="KW-0028">Amino-acid biosynthesis</keyword>
<dbReference type="EMBL" id="DF820455">
    <property type="protein sequence ID" value="GAK50051.1"/>
    <property type="molecule type" value="Genomic_DNA"/>
</dbReference>
<evidence type="ECO:0000256" key="7">
    <source>
        <dbReference type="ARBA" id="ARBA00020998"/>
    </source>
</evidence>
<dbReference type="InterPro" id="IPR013820">
    <property type="entry name" value="ATP_PRibTrfase_cat"/>
</dbReference>
<accession>A0A0S6VXC0</accession>
<dbReference type="GO" id="GO:0000287">
    <property type="term" value="F:magnesium ion binding"/>
    <property type="evidence" value="ECO:0007669"/>
    <property type="project" value="UniProtKB-UniRule"/>
</dbReference>
<evidence type="ECO:0000256" key="10">
    <source>
        <dbReference type="ARBA" id="ARBA00022676"/>
    </source>
</evidence>
<keyword evidence="10 18" id="KW-0328">Glycosyltransferase</keyword>
<dbReference type="GO" id="GO:0005737">
    <property type="term" value="C:cytoplasm"/>
    <property type="evidence" value="ECO:0007669"/>
    <property type="project" value="UniProtKB-SubCell"/>
</dbReference>
<dbReference type="Gene3D" id="3.40.190.10">
    <property type="entry name" value="Periplasmic binding protein-like II"/>
    <property type="match status" value="2"/>
</dbReference>
<dbReference type="Proteomes" id="UP000030700">
    <property type="component" value="Unassembled WGS sequence"/>
</dbReference>
<dbReference type="STRING" id="1499966.U14_01276"/>
<dbReference type="HAMAP" id="MF_00079">
    <property type="entry name" value="HisG_Long"/>
    <property type="match status" value="1"/>
</dbReference>
<evidence type="ECO:0000256" key="4">
    <source>
        <dbReference type="ARBA" id="ARBA00004667"/>
    </source>
</evidence>
<dbReference type="AlphaFoldDB" id="A0A0S6VXC0"/>
<evidence type="ECO:0000256" key="13">
    <source>
        <dbReference type="ARBA" id="ARBA00022741"/>
    </source>
</evidence>
<dbReference type="GO" id="GO:0003879">
    <property type="term" value="F:ATP phosphoribosyltransferase activity"/>
    <property type="evidence" value="ECO:0007669"/>
    <property type="project" value="UniProtKB-UniRule"/>
</dbReference>
<dbReference type="GO" id="GO:0005524">
    <property type="term" value="F:ATP binding"/>
    <property type="evidence" value="ECO:0007669"/>
    <property type="project" value="UniProtKB-KW"/>
</dbReference>
<reference evidence="21" key="1">
    <citation type="journal article" date="2015" name="PeerJ">
        <title>First genomic representation of candidate bacterial phylum KSB3 points to enhanced environmental sensing as a trigger of wastewater bulking.</title>
        <authorList>
            <person name="Sekiguchi Y."/>
            <person name="Ohashi A."/>
            <person name="Parks D.H."/>
            <person name="Yamauchi T."/>
            <person name="Tyson G.W."/>
            <person name="Hugenholtz P."/>
        </authorList>
    </citation>
    <scope>NUCLEOTIDE SEQUENCE [LARGE SCALE GENOMIC DNA]</scope>
</reference>
<dbReference type="PANTHER" id="PTHR21403">
    <property type="entry name" value="ATP PHOSPHORIBOSYLTRANSFERASE ATP-PRTASE"/>
    <property type="match status" value="1"/>
</dbReference>
<evidence type="ECO:0000256" key="17">
    <source>
        <dbReference type="ARBA" id="ARBA00024861"/>
    </source>
</evidence>
<keyword evidence="12 18" id="KW-0479">Metal-binding</keyword>
<comment type="function">
    <text evidence="17 18">Catalyzes the condensation of ATP and 5-phosphoribose 1-diphosphate to form N'-(5'-phosphoribosyl)-ATP (PR-ATP). Has a crucial role in the pathway because the rate of histidine biosynthesis seems to be controlled primarily by regulation of HisG enzymatic activity.</text>
</comment>
<evidence type="ECO:0000256" key="9">
    <source>
        <dbReference type="ARBA" id="ARBA00022605"/>
    </source>
</evidence>
<sequence length="290" mass="32453">MPILQLGIPKGSLEESTIDMFRKAGYKITVNSRSYYPTIDDEEIECLLIRAQEMARYVEEGIMDVGLTGLDWIEENGANVVEVAELVYGKIGRNPLRWVVAVPEDSPIQSVQDLHGKRIATEAVNMTKRYLAKHGVEAQIEFSWGATEVKPPRLADAIVEITETGSSLRANHLRILDTVCVTTTRMIANKTAWQDSFKRSKIERLALLLQSVLAAEKRVGLMMNVKRQDIDRVVKILPALQNPTVSPLLDADWVALNTVVEERIVREIIPELLNAGAHGIIEYSLNKVVQ</sequence>
<dbReference type="PANTHER" id="PTHR21403:SF10">
    <property type="entry name" value="ATP PHOSPHORIBOSYLTRANSFERASE"/>
    <property type="match status" value="1"/>
</dbReference>
<dbReference type="FunFam" id="3.30.70.120:FF:000002">
    <property type="entry name" value="ATP phosphoribosyltransferase"/>
    <property type="match status" value="1"/>
</dbReference>
<dbReference type="Pfam" id="PF08029">
    <property type="entry name" value="HisG_C"/>
    <property type="match status" value="1"/>
</dbReference>
<comment type="catalytic activity">
    <reaction evidence="1 18">
        <text>1-(5-phospho-beta-D-ribosyl)-ATP + diphosphate = 5-phospho-alpha-D-ribose 1-diphosphate + ATP</text>
        <dbReference type="Rhea" id="RHEA:18473"/>
        <dbReference type="ChEBI" id="CHEBI:30616"/>
        <dbReference type="ChEBI" id="CHEBI:33019"/>
        <dbReference type="ChEBI" id="CHEBI:58017"/>
        <dbReference type="ChEBI" id="CHEBI:73183"/>
        <dbReference type="EC" id="2.4.2.17"/>
    </reaction>
</comment>
<evidence type="ECO:0000256" key="2">
    <source>
        <dbReference type="ARBA" id="ARBA00001946"/>
    </source>
</evidence>
<dbReference type="NCBIfam" id="TIGR00070">
    <property type="entry name" value="hisG"/>
    <property type="match status" value="1"/>
</dbReference>
<comment type="subcellular location">
    <subcellularLocation>
        <location evidence="3 18">Cytoplasm</location>
    </subcellularLocation>
</comment>
<keyword evidence="16 18" id="KW-0368">Histidine biosynthesis</keyword>
<evidence type="ECO:0000256" key="18">
    <source>
        <dbReference type="HAMAP-Rule" id="MF_00079"/>
    </source>
</evidence>
<dbReference type="InterPro" id="IPR001348">
    <property type="entry name" value="ATP_PRibTrfase_HisG"/>
</dbReference>
<feature type="domain" description="ATP phosphoribosyltransferase catalytic" evidence="19">
    <location>
        <begin position="50"/>
        <end position="210"/>
    </location>
</feature>
<evidence type="ECO:0000259" key="19">
    <source>
        <dbReference type="Pfam" id="PF01634"/>
    </source>
</evidence>
<comment type="activity regulation">
    <text evidence="18">Feedback inhibited by histidine.</text>
</comment>
<dbReference type="HOGENOM" id="CLU_038115_1_1_0"/>
<keyword evidence="8 18" id="KW-0963">Cytoplasm</keyword>
<dbReference type="InterPro" id="IPR013115">
    <property type="entry name" value="HisG_C"/>
</dbReference>
<protein>
    <recommendedName>
        <fullName evidence="7 18">ATP phosphoribosyltransferase</fullName>
        <shortName evidence="18">ATP-PRT</shortName>
        <shortName evidence="18">ATP-PRTase</shortName>
        <ecNumber evidence="6 18">2.4.2.17</ecNumber>
    </recommendedName>
</protein>
<evidence type="ECO:0000256" key="6">
    <source>
        <dbReference type="ARBA" id="ARBA00011946"/>
    </source>
</evidence>
<evidence type="ECO:0000256" key="8">
    <source>
        <dbReference type="ARBA" id="ARBA00022490"/>
    </source>
</evidence>
<evidence type="ECO:0000259" key="20">
    <source>
        <dbReference type="Pfam" id="PF08029"/>
    </source>
</evidence>
<proteinExistence type="inferred from homology"/>
<gene>
    <name evidence="18" type="primary">hisG</name>
    <name evidence="21" type="ORF">U14_01276</name>
</gene>
<comment type="similarity">
    <text evidence="5 18">Belongs to the ATP phosphoribosyltransferase family. Long subfamily.</text>
</comment>
<dbReference type="GO" id="GO:0000105">
    <property type="term" value="P:L-histidine biosynthetic process"/>
    <property type="evidence" value="ECO:0007669"/>
    <property type="project" value="UniProtKB-UniRule"/>
</dbReference>
<evidence type="ECO:0000256" key="5">
    <source>
        <dbReference type="ARBA" id="ARBA00007955"/>
    </source>
</evidence>
<comment type="pathway">
    <text evidence="4 18">Amino-acid biosynthesis; L-histidine biosynthesis; L-histidine from 5-phospho-alpha-D-ribose 1-diphosphate: step 1/9.</text>
</comment>
<evidence type="ECO:0000256" key="14">
    <source>
        <dbReference type="ARBA" id="ARBA00022840"/>
    </source>
</evidence>
<evidence type="ECO:0000256" key="16">
    <source>
        <dbReference type="ARBA" id="ARBA00023102"/>
    </source>
</evidence>
<name>A0A0S6VXC0_9BACT</name>
<dbReference type="UniPathway" id="UPA00031">
    <property type="reaction ID" value="UER00006"/>
</dbReference>
<dbReference type="SUPFAM" id="SSF54913">
    <property type="entry name" value="GlnB-like"/>
    <property type="match status" value="1"/>
</dbReference>
<evidence type="ECO:0000256" key="1">
    <source>
        <dbReference type="ARBA" id="ARBA00000915"/>
    </source>
</evidence>
<keyword evidence="15 18" id="KW-0460">Magnesium</keyword>
<dbReference type="InterPro" id="IPR011322">
    <property type="entry name" value="N-reg_PII-like_a/b"/>
</dbReference>
<dbReference type="NCBIfam" id="TIGR03455">
    <property type="entry name" value="HisG_C-term"/>
    <property type="match status" value="1"/>
</dbReference>
<keyword evidence="13 18" id="KW-0547">Nucleotide-binding</keyword>
<keyword evidence="14 18" id="KW-0067">ATP-binding</keyword>